<sequence length="673" mass="75989">MMNNSNTKPEKVQYILRPLFTILQDDALWKSFMAYAKNIRADAVMAFSTHLEANHPSLESLRERLPLMAKRFAEVRAAGMSPMVNYYVTLGHANMLPAEHAKSFTDMVDGKGRVEHGCPCPLCPEFRSYIYEAYKLFASLDVDAVWIDDDFRLFGRAQTDSFLCFCDRHMEAFSNRMGVAYGRDEINEALLKDPLGCTPVELQLRRDWRAFQEDILVEFGVLLREACESANPDIQMGLMTNTIEMMLRHGRHLDAEIKALRTKNKPEPHVRLGGASYTDEHLPGILDRCVTFDALAAMITEPSQLSSEIEQFPWTIGGKSARALALELYVLSISFSPRLTLSINDGFLGFDDVSGNYQKTLGPLKDYLQAVANAVSGKVRRGTSLPFPSEPDVIAGMDLSDEPSMRFNHSLTRIGIPVAPGSHIPTLITMKEAMAYPEETLTSWLEKGTVITSEAYYHLCKRGIMRNSPIRVEKGDMSHRTTVERIVAPHAPDWLRNKDLVAWLYMPMHTEYILSAEEGAEEWSEIYDNLGNRQSSGVVVTREPYPMVVVPHTGGLLKETGRQWLYQQVMSYLTAGEFPAMVEFGVNIYPVWWEDDKEVLLGLSNFSLETYPSLALWIPTRRKLDKVEQLSREGVWAEADASVSEHPDGGVRLTLQGNSVPDHASFETYRFIF</sequence>
<accession>A0A2R5EMN1</accession>
<reference evidence="1 2" key="1">
    <citation type="submission" date="2017-08" db="EMBL/GenBank/DDBJ databases">
        <title>Substantial Increase in Enzyme Production by Combined Drug-Resistance Mutations in Paenibacillus agaridevorans.</title>
        <authorList>
            <person name="Tanaka Y."/>
            <person name="Funane K."/>
            <person name="Hosaka T."/>
            <person name="Shiwa Y."/>
            <person name="Fujita N."/>
            <person name="Miyazaki T."/>
            <person name="Yoshikawa H."/>
            <person name="Murakami K."/>
            <person name="Kasahara K."/>
            <person name="Inaoka T."/>
            <person name="Hiraga Y."/>
            <person name="Ochi K."/>
        </authorList>
    </citation>
    <scope>NUCLEOTIDE SEQUENCE [LARGE SCALE GENOMIC DNA]</scope>
    <source>
        <strain evidence="1 2">T-3040</strain>
    </source>
</reference>
<name>A0A2R5EMN1_9BACL</name>
<proteinExistence type="predicted"/>
<dbReference type="AlphaFoldDB" id="A0A2R5EMN1"/>
<dbReference type="RefSeq" id="WP_108992054.1">
    <property type="nucleotide sequence ID" value="NZ_BDQX01000063.1"/>
</dbReference>
<dbReference type="EMBL" id="BDQX01000063">
    <property type="protein sequence ID" value="GBG06899.1"/>
    <property type="molecule type" value="Genomic_DNA"/>
</dbReference>
<evidence type="ECO:0000313" key="2">
    <source>
        <dbReference type="Proteomes" id="UP000245202"/>
    </source>
</evidence>
<protein>
    <submittedName>
        <fullName evidence="1">Uncharacterized protein</fullName>
    </submittedName>
</protein>
<dbReference type="Proteomes" id="UP000245202">
    <property type="component" value="Unassembled WGS sequence"/>
</dbReference>
<evidence type="ECO:0000313" key="1">
    <source>
        <dbReference type="EMBL" id="GBG06899.1"/>
    </source>
</evidence>
<keyword evidence="2" id="KW-1185">Reference proteome</keyword>
<comment type="caution">
    <text evidence="1">The sequence shown here is derived from an EMBL/GenBank/DDBJ whole genome shotgun (WGS) entry which is preliminary data.</text>
</comment>
<organism evidence="1 2">
    <name type="scientific">Paenibacillus agaridevorans</name>
    <dbReference type="NCBI Taxonomy" id="171404"/>
    <lineage>
        <taxon>Bacteria</taxon>
        <taxon>Bacillati</taxon>
        <taxon>Bacillota</taxon>
        <taxon>Bacilli</taxon>
        <taxon>Bacillales</taxon>
        <taxon>Paenibacillaceae</taxon>
        <taxon>Paenibacillus</taxon>
    </lineage>
</organism>
<gene>
    <name evidence="1" type="ORF">PAT3040_01441</name>
</gene>